<proteinExistence type="predicted"/>
<dbReference type="EMBL" id="JAHRIP010028771">
    <property type="protein sequence ID" value="MEQ2291081.1"/>
    <property type="molecule type" value="Genomic_DNA"/>
</dbReference>
<protein>
    <recommendedName>
        <fullName evidence="5">Secreted protein</fullName>
    </recommendedName>
</protein>
<name>A0ABV0YBG4_9TELE</name>
<organism evidence="3 4">
    <name type="scientific">Ameca splendens</name>
    <dbReference type="NCBI Taxonomy" id="208324"/>
    <lineage>
        <taxon>Eukaryota</taxon>
        <taxon>Metazoa</taxon>
        <taxon>Chordata</taxon>
        <taxon>Craniata</taxon>
        <taxon>Vertebrata</taxon>
        <taxon>Euteleostomi</taxon>
        <taxon>Actinopterygii</taxon>
        <taxon>Neopterygii</taxon>
        <taxon>Teleostei</taxon>
        <taxon>Neoteleostei</taxon>
        <taxon>Acanthomorphata</taxon>
        <taxon>Ovalentaria</taxon>
        <taxon>Atherinomorphae</taxon>
        <taxon>Cyprinodontiformes</taxon>
        <taxon>Goodeidae</taxon>
        <taxon>Ameca</taxon>
    </lineage>
</organism>
<feature type="chain" id="PRO_5046356782" description="Secreted protein" evidence="2">
    <location>
        <begin position="18"/>
        <end position="126"/>
    </location>
</feature>
<comment type="caution">
    <text evidence="3">The sequence shown here is derived from an EMBL/GenBank/DDBJ whole genome shotgun (WGS) entry which is preliminary data.</text>
</comment>
<accession>A0ABV0YBG4</accession>
<keyword evidence="2" id="KW-0732">Signal</keyword>
<dbReference type="Proteomes" id="UP001469553">
    <property type="component" value="Unassembled WGS sequence"/>
</dbReference>
<keyword evidence="4" id="KW-1185">Reference proteome</keyword>
<evidence type="ECO:0008006" key="5">
    <source>
        <dbReference type="Google" id="ProtNLM"/>
    </source>
</evidence>
<evidence type="ECO:0000313" key="3">
    <source>
        <dbReference type="EMBL" id="MEQ2291081.1"/>
    </source>
</evidence>
<evidence type="ECO:0000256" key="1">
    <source>
        <dbReference type="SAM" id="MobiDB-lite"/>
    </source>
</evidence>
<gene>
    <name evidence="3" type="ORF">AMECASPLE_009801</name>
</gene>
<feature type="signal peptide" evidence="2">
    <location>
        <begin position="1"/>
        <end position="17"/>
    </location>
</feature>
<evidence type="ECO:0000256" key="2">
    <source>
        <dbReference type="SAM" id="SignalP"/>
    </source>
</evidence>
<reference evidence="3 4" key="1">
    <citation type="submission" date="2021-06" db="EMBL/GenBank/DDBJ databases">
        <authorList>
            <person name="Palmer J.M."/>
        </authorList>
    </citation>
    <scope>NUCLEOTIDE SEQUENCE [LARGE SCALE GENOMIC DNA]</scope>
    <source>
        <strain evidence="3 4">AS_MEX2019</strain>
        <tissue evidence="3">Muscle</tissue>
    </source>
</reference>
<evidence type="ECO:0000313" key="4">
    <source>
        <dbReference type="Proteomes" id="UP001469553"/>
    </source>
</evidence>
<sequence>MVCMCVWFVMLIVAGGSFNCQSGKSERKMIPVSNCIVTVSDVAGISRMSLLSPLRRFLHDTHMNVHEASLRRHDSKNSTNYSTKQHQTAPRTPATSVIPLREQNGRATDKQTVHIFIKKQCLCYGP</sequence>
<feature type="compositionally biased region" description="Polar residues" evidence="1">
    <location>
        <begin position="77"/>
        <end position="95"/>
    </location>
</feature>
<feature type="region of interest" description="Disordered" evidence="1">
    <location>
        <begin position="69"/>
        <end position="95"/>
    </location>
</feature>